<accession>A0A3B1B9C1</accession>
<reference evidence="1" key="1">
    <citation type="submission" date="2018-06" db="EMBL/GenBank/DDBJ databases">
        <authorList>
            <person name="Zhirakovskaya E."/>
        </authorList>
    </citation>
    <scope>NUCLEOTIDE SEQUENCE</scope>
</reference>
<dbReference type="PROSITE" id="PS51257">
    <property type="entry name" value="PROKAR_LIPOPROTEIN"/>
    <property type="match status" value="1"/>
</dbReference>
<organism evidence="1">
    <name type="scientific">hydrothermal vent metagenome</name>
    <dbReference type="NCBI Taxonomy" id="652676"/>
    <lineage>
        <taxon>unclassified sequences</taxon>
        <taxon>metagenomes</taxon>
        <taxon>ecological metagenomes</taxon>
    </lineage>
</organism>
<gene>
    <name evidence="1" type="ORF">MNBD_GAMMA25-842</name>
</gene>
<evidence type="ECO:0008006" key="2">
    <source>
        <dbReference type="Google" id="ProtNLM"/>
    </source>
</evidence>
<proteinExistence type="predicted"/>
<dbReference type="AlphaFoldDB" id="A0A3B1B9C1"/>
<protein>
    <recommendedName>
        <fullName evidence="2">DUF2846 domain-containing protein</fullName>
    </recommendedName>
</protein>
<name>A0A3B1B9C1_9ZZZZ</name>
<sequence length="179" mass="20688">MPRFIIFLIPLILIVACSTGAGIAPPLEIKAPEMGMIYGNIQAPERVTKVTLREYGKVYIRPFNRPPRVLIYKDGNFMAENLEPGKYIFGSITTLNKQYNLVREKINAYQHIVTVHPGEIVYIGSFELFDLRPEDNRKDKFEVLRMRKPNERTIIKGLYEKSVGTGWQGLFARRLMELR</sequence>
<evidence type="ECO:0000313" key="1">
    <source>
        <dbReference type="EMBL" id="VAX08584.1"/>
    </source>
</evidence>
<dbReference type="EMBL" id="UOFY01000028">
    <property type="protein sequence ID" value="VAX08584.1"/>
    <property type="molecule type" value="Genomic_DNA"/>
</dbReference>